<name>A0A517XQL3_9BACT</name>
<dbReference type="Pfam" id="PF13701">
    <property type="entry name" value="DDE_Tnp_1_4"/>
    <property type="match status" value="1"/>
</dbReference>
<evidence type="ECO:0000313" key="5">
    <source>
        <dbReference type="Proteomes" id="UP000319576"/>
    </source>
</evidence>
<evidence type="ECO:0000259" key="1">
    <source>
        <dbReference type="Pfam" id="PF13701"/>
    </source>
</evidence>
<proteinExistence type="predicted"/>
<gene>
    <name evidence="2" type="ORF">ETAA1_08790</name>
    <name evidence="3" type="ORF">ETAA1_17350</name>
    <name evidence="4" type="ORF">ETAA1_36680</name>
</gene>
<reference evidence="3 5" key="1">
    <citation type="submission" date="2019-02" db="EMBL/GenBank/DDBJ databases">
        <title>Deep-cultivation of Planctomycetes and their phenomic and genomic characterization uncovers novel biology.</title>
        <authorList>
            <person name="Wiegand S."/>
            <person name="Jogler M."/>
            <person name="Boedeker C."/>
            <person name="Pinto D."/>
            <person name="Vollmers J."/>
            <person name="Rivas-Marin E."/>
            <person name="Kohn T."/>
            <person name="Peeters S.H."/>
            <person name="Heuer A."/>
            <person name="Rast P."/>
            <person name="Oberbeckmann S."/>
            <person name="Bunk B."/>
            <person name="Jeske O."/>
            <person name="Meyerdierks A."/>
            <person name="Storesund J.E."/>
            <person name="Kallscheuer N."/>
            <person name="Luecker S."/>
            <person name="Lage O.M."/>
            <person name="Pohl T."/>
            <person name="Merkel B.J."/>
            <person name="Hornburger P."/>
            <person name="Mueller R.-W."/>
            <person name="Bruemmer F."/>
            <person name="Labrenz M."/>
            <person name="Spormann A.M."/>
            <person name="Op den Camp H."/>
            <person name="Overmann J."/>
            <person name="Amann R."/>
            <person name="Jetten M.S.M."/>
            <person name="Mascher T."/>
            <person name="Medema M.H."/>
            <person name="Devos D.P."/>
            <person name="Kaster A.-K."/>
            <person name="Ovreas L."/>
            <person name="Rohde M."/>
            <person name="Galperin M.Y."/>
            <person name="Jogler C."/>
        </authorList>
    </citation>
    <scope>NUCLEOTIDE SEQUENCE [LARGE SCALE GENOMIC DNA]</scope>
    <source>
        <strain evidence="3 5">ETA_A1</strain>
    </source>
</reference>
<dbReference type="EMBL" id="CP036273">
    <property type="protein sequence ID" value="QDU19797.1"/>
    <property type="molecule type" value="Genomic_DNA"/>
</dbReference>
<feature type="domain" description="Transposase DDE" evidence="1">
    <location>
        <begin position="50"/>
        <end position="509"/>
    </location>
</feature>
<evidence type="ECO:0000313" key="4">
    <source>
        <dbReference type="EMBL" id="QDU21695.1"/>
    </source>
</evidence>
<evidence type="ECO:0000313" key="2">
    <source>
        <dbReference type="EMBL" id="QDU18978.1"/>
    </source>
</evidence>
<dbReference type="KEGG" id="uli:ETAA1_08790"/>
<organism evidence="3 5">
    <name type="scientific">Urbifossiella limnaea</name>
    <dbReference type="NCBI Taxonomy" id="2528023"/>
    <lineage>
        <taxon>Bacteria</taxon>
        <taxon>Pseudomonadati</taxon>
        <taxon>Planctomycetota</taxon>
        <taxon>Planctomycetia</taxon>
        <taxon>Gemmatales</taxon>
        <taxon>Gemmataceae</taxon>
        <taxon>Urbifossiella</taxon>
    </lineage>
</organism>
<dbReference type="RefSeq" id="WP_202920205.1">
    <property type="nucleotide sequence ID" value="NZ_CP036273.1"/>
</dbReference>
<evidence type="ECO:0000313" key="3">
    <source>
        <dbReference type="EMBL" id="QDU19797.1"/>
    </source>
</evidence>
<dbReference type="InterPro" id="IPR025668">
    <property type="entry name" value="Tnp_DDE_dom"/>
</dbReference>
<sequence length="509" mass="58420">MKPIFRSWFRSRKSRIERRLDTTRDTATHRPVLSARPLDYDVSRRDRAIAHGGIGLIHTLAREVGLPRAIDDRLHLLKVHLPYHESDHVLNIAYNALCHGTCLQDIDLRRNDDAFLDALGARRIPDPTTAGDFCRRFTAADLDTLQDAIDVARRNVWAEQPASFFDRATLDMDGTLVATTGACKAGMDIAYDGTWGYHPLVVTLAETGEVLRLVNRPGNRPSHEGAAGQVDRAILLCLRAGFRRIVLRGDTDFSQTEHLDRWHALPWVRFVFGYDARPNLRAEAEDVPASQWKPLRRPPCYDVKTRPRTRPEAVKDRIVRERGFEVLRLKSEEVAEFDYQPTACANTFRMVVVRKHISREKGEQVLFPEVRYFFYLTNDRDLTAAEVVFEANARCDQENLLAQLHGGTHALAAPVDALVSNGAWMVMTALAWTLKAWWALLLPESPGRWQEHHRAEKMRVLRMEFRTFVNAFVTIPCQVLQTSRRVVLRLLGWNPYLMTFFRLVTRLRQ</sequence>
<dbReference type="InterPro" id="IPR047960">
    <property type="entry name" value="Transpos_IS1380"/>
</dbReference>
<dbReference type="NCBIfam" id="NF033539">
    <property type="entry name" value="transpos_IS1380"/>
    <property type="match status" value="1"/>
</dbReference>
<keyword evidence="5" id="KW-1185">Reference proteome</keyword>
<dbReference type="EMBL" id="CP036273">
    <property type="protein sequence ID" value="QDU21695.1"/>
    <property type="molecule type" value="Genomic_DNA"/>
</dbReference>
<dbReference type="Proteomes" id="UP000319576">
    <property type="component" value="Chromosome"/>
</dbReference>
<protein>
    <recommendedName>
        <fullName evidence="1">Transposase DDE domain-containing protein</fullName>
    </recommendedName>
</protein>
<dbReference type="EMBL" id="CP036273">
    <property type="protein sequence ID" value="QDU18978.1"/>
    <property type="molecule type" value="Genomic_DNA"/>
</dbReference>
<dbReference type="KEGG" id="uli:ETAA1_36680"/>
<accession>A0A517XQL3</accession>
<dbReference type="KEGG" id="uli:ETAA1_17350"/>
<dbReference type="AlphaFoldDB" id="A0A517XQL3"/>